<dbReference type="Gene3D" id="3.40.50.300">
    <property type="entry name" value="P-loop containing nucleotide triphosphate hydrolases"/>
    <property type="match status" value="1"/>
</dbReference>
<feature type="domain" description="AAA" evidence="2">
    <location>
        <begin position="1"/>
        <end position="181"/>
    </location>
</feature>
<feature type="compositionally biased region" description="Acidic residues" evidence="1">
    <location>
        <begin position="274"/>
        <end position="297"/>
    </location>
</feature>
<dbReference type="EMBL" id="JACCKD010000004">
    <property type="protein sequence ID" value="MBA0126143.1"/>
    <property type="molecule type" value="Genomic_DNA"/>
</dbReference>
<organism evidence="3 4">
    <name type="scientific">Haloechinothrix aidingensis</name>
    <dbReference type="NCBI Taxonomy" id="2752311"/>
    <lineage>
        <taxon>Bacteria</taxon>
        <taxon>Bacillati</taxon>
        <taxon>Actinomycetota</taxon>
        <taxon>Actinomycetes</taxon>
        <taxon>Pseudonocardiales</taxon>
        <taxon>Pseudonocardiaceae</taxon>
        <taxon>Haloechinothrix</taxon>
    </lineage>
</organism>
<dbReference type="SUPFAM" id="SSF52540">
    <property type="entry name" value="P-loop containing nucleoside triphosphate hydrolases"/>
    <property type="match status" value="1"/>
</dbReference>
<feature type="region of interest" description="Disordered" evidence="1">
    <location>
        <begin position="261"/>
        <end position="325"/>
    </location>
</feature>
<dbReference type="RefSeq" id="WP_180892998.1">
    <property type="nucleotide sequence ID" value="NZ_JACCKD010000004.1"/>
</dbReference>
<name>A0A838A492_9PSEU</name>
<comment type="caution">
    <text evidence="3">The sequence shown here is derived from an EMBL/GenBank/DDBJ whole genome shotgun (WGS) entry which is preliminary data.</text>
</comment>
<dbReference type="InterPro" id="IPR027417">
    <property type="entry name" value="P-loop_NTPase"/>
</dbReference>
<evidence type="ECO:0000313" key="3">
    <source>
        <dbReference type="EMBL" id="MBA0126143.1"/>
    </source>
</evidence>
<dbReference type="Pfam" id="PF13614">
    <property type="entry name" value="AAA_31"/>
    <property type="match status" value="1"/>
</dbReference>
<dbReference type="InterPro" id="IPR050678">
    <property type="entry name" value="DNA_Partitioning_ATPase"/>
</dbReference>
<dbReference type="InterPro" id="IPR025669">
    <property type="entry name" value="AAA_dom"/>
</dbReference>
<evidence type="ECO:0000259" key="2">
    <source>
        <dbReference type="Pfam" id="PF13614"/>
    </source>
</evidence>
<dbReference type="PANTHER" id="PTHR13696">
    <property type="entry name" value="P-LOOP CONTAINING NUCLEOSIDE TRIPHOSPHATE HYDROLASE"/>
    <property type="match status" value="1"/>
</dbReference>
<dbReference type="CDD" id="cd02042">
    <property type="entry name" value="ParAB_family"/>
    <property type="match status" value="1"/>
</dbReference>
<sequence length="325" mass="34214">MQTVAVLSLKGGVGKTTVALGLASAALRRGSRALVVDLDPQCNATATLDPRDVAYTLADVLATPRPPVLQQAITTSAWSEDLDVLAGSEDIEALNEPSPNARTLGSLARALAVLENSPLERQYDLIILDCPPSLGRLTRSALTASHGALLVTEPTMYAVSGARRAFEAIENTRTEHNPELRALGVLVNKFRNRSQEHHYRIQELREGFGPLVMPVALPDRLAVQQASGACTAIHEWQTPGGREIALAFNLVLARILRSSRRGRHHLQPPSGEGDSAEIDGAEVDGSEADGSEADDAGTDAVRPGSDGAGADQEGADRTGTGSASA</sequence>
<evidence type="ECO:0000256" key="1">
    <source>
        <dbReference type="SAM" id="MobiDB-lite"/>
    </source>
</evidence>
<protein>
    <submittedName>
        <fullName evidence="3">ParA family protein</fullName>
    </submittedName>
</protein>
<gene>
    <name evidence="3" type="ORF">H0B56_11385</name>
</gene>
<evidence type="ECO:0000313" key="4">
    <source>
        <dbReference type="Proteomes" id="UP000582974"/>
    </source>
</evidence>
<dbReference type="Proteomes" id="UP000582974">
    <property type="component" value="Unassembled WGS sequence"/>
</dbReference>
<reference evidence="3 4" key="1">
    <citation type="submission" date="2020-07" db="EMBL/GenBank/DDBJ databases">
        <title>Genome of Haloechinothrix sp.</title>
        <authorList>
            <person name="Tang S.-K."/>
            <person name="Yang L."/>
            <person name="Zhu W.-Y."/>
        </authorList>
    </citation>
    <scope>NUCLEOTIDE SEQUENCE [LARGE SCALE GENOMIC DNA]</scope>
    <source>
        <strain evidence="3 4">YIM 98757</strain>
    </source>
</reference>
<proteinExistence type="predicted"/>
<dbReference type="PANTHER" id="PTHR13696:SF99">
    <property type="entry name" value="COBYRINIC ACID AC-DIAMIDE SYNTHASE"/>
    <property type="match status" value="1"/>
</dbReference>
<keyword evidence="4" id="KW-1185">Reference proteome</keyword>
<dbReference type="AlphaFoldDB" id="A0A838A492"/>
<accession>A0A838A492</accession>